<feature type="domain" description="Peptidase S12 Pab87-related C-terminal" evidence="3">
    <location>
        <begin position="434"/>
        <end position="539"/>
    </location>
</feature>
<dbReference type="Proteomes" id="UP000759298">
    <property type="component" value="Unassembled WGS sequence"/>
</dbReference>
<keyword evidence="1" id="KW-0732">Signal</keyword>
<dbReference type="InterPro" id="IPR021860">
    <property type="entry name" value="Peptidase_S12_Pab87-rel_C"/>
</dbReference>
<feature type="chain" id="PRO_5046268738" evidence="1">
    <location>
        <begin position="21"/>
        <end position="542"/>
    </location>
</feature>
<protein>
    <submittedName>
        <fullName evidence="4">Serine hydrolase</fullName>
    </submittedName>
</protein>
<keyword evidence="4" id="KW-0378">Hydrolase</keyword>
<dbReference type="SUPFAM" id="SSF56601">
    <property type="entry name" value="beta-lactamase/transpeptidase-like"/>
    <property type="match status" value="1"/>
</dbReference>
<dbReference type="Pfam" id="PF00144">
    <property type="entry name" value="Beta-lactamase"/>
    <property type="match status" value="1"/>
</dbReference>
<evidence type="ECO:0000313" key="4">
    <source>
        <dbReference type="EMBL" id="MBY8336284.1"/>
    </source>
</evidence>
<dbReference type="InterPro" id="IPR050491">
    <property type="entry name" value="AmpC-like"/>
</dbReference>
<dbReference type="GO" id="GO:0016787">
    <property type="term" value="F:hydrolase activity"/>
    <property type="evidence" value="ECO:0007669"/>
    <property type="project" value="UniProtKB-KW"/>
</dbReference>
<evidence type="ECO:0000313" key="5">
    <source>
        <dbReference type="Proteomes" id="UP000759298"/>
    </source>
</evidence>
<dbReference type="EMBL" id="JAHWXP010000001">
    <property type="protein sequence ID" value="MBY8336284.1"/>
    <property type="molecule type" value="Genomic_DNA"/>
</dbReference>
<sequence length="542" mass="58545">MNFAKTGALLFLPCALSACAHLAVDEAPPQSAPVAEVSAPVAPAPKPIDFDDALARTTQAYDSTGMVAAVSKDGKTIWQGARGLAEEGTNRPVTQDMLFPIASISKAFTTTALAILVERGSVEWDEPIRTYIPEFAMSDPWVSEHFTVRDALTHRSGLPLGAGDLLIWPDGNAEPEDVIKALPLLRPSAGFRSEYAYDNLLYVVAGEIVERVSGKSWADFITDEILKPVGMERCVAEKTRIPAGARFVTGHERAAGADAGVPIDERLAFSETWNAAGGIWCDTAGMMKWGNFWLDGGVTEDGKRLLNKEQVREVWQGVTPTGVNGRLRAAGLSHLSAYALGWGTQDFAGRLLVSHGGGAPGVVSNFMIIPEEKLVLFSATNDYRGAPSTFNYHIAAALLGRPEFDFIADWGGAFAEAEAEGTQLIADTAASAPEDAAPPSLPLSAYVGTYHDPWYGDATIRMDGPDRLFIDMGRSEILDGDLTHYDADRFAAFWPDKSLKADAFVDFTVENGKVTGMKMKAISDLTDFSYDFHDLDLKRVKD</sequence>
<reference evidence="4 5" key="1">
    <citation type="submission" date="2021-07" db="EMBL/GenBank/DDBJ databases">
        <title>Alteriqipengyuania abyssalis NZ-12B nov, sp.nov isolated from deep sea sponge in pacific ocean.</title>
        <authorList>
            <person name="Tareen S."/>
            <person name="Wink J."/>
        </authorList>
    </citation>
    <scope>NUCLEOTIDE SEQUENCE [LARGE SCALE GENOMIC DNA]</scope>
    <source>
        <strain evidence="4 5">NZ-12B</strain>
    </source>
</reference>
<keyword evidence="5" id="KW-1185">Reference proteome</keyword>
<dbReference type="Gene3D" id="3.40.710.10">
    <property type="entry name" value="DD-peptidase/beta-lactamase superfamily"/>
    <property type="match status" value="1"/>
</dbReference>
<dbReference type="InterPro" id="IPR001466">
    <property type="entry name" value="Beta-lactam-related"/>
</dbReference>
<dbReference type="Gene3D" id="2.40.128.600">
    <property type="match status" value="1"/>
</dbReference>
<evidence type="ECO:0000259" key="2">
    <source>
        <dbReference type="Pfam" id="PF00144"/>
    </source>
</evidence>
<gene>
    <name evidence="4" type="ORF">KYN89_04420</name>
</gene>
<evidence type="ECO:0000259" key="3">
    <source>
        <dbReference type="Pfam" id="PF11954"/>
    </source>
</evidence>
<dbReference type="PROSITE" id="PS51257">
    <property type="entry name" value="PROKAR_LIPOPROTEIN"/>
    <property type="match status" value="1"/>
</dbReference>
<dbReference type="RefSeq" id="WP_222823964.1">
    <property type="nucleotide sequence ID" value="NZ_JAHWXP010000001.1"/>
</dbReference>
<dbReference type="PANTHER" id="PTHR46825">
    <property type="entry name" value="D-ALANYL-D-ALANINE-CARBOXYPEPTIDASE/ENDOPEPTIDASE AMPH"/>
    <property type="match status" value="1"/>
</dbReference>
<dbReference type="PANTHER" id="PTHR46825:SF15">
    <property type="entry name" value="BETA-LACTAMASE-RELATED DOMAIN-CONTAINING PROTEIN"/>
    <property type="match status" value="1"/>
</dbReference>
<feature type="domain" description="Beta-lactamase-related" evidence="2">
    <location>
        <begin position="51"/>
        <end position="388"/>
    </location>
</feature>
<accession>A0ABS7PB45</accession>
<name>A0ABS7PB45_9SPHN</name>
<proteinExistence type="predicted"/>
<comment type="caution">
    <text evidence="4">The sequence shown here is derived from an EMBL/GenBank/DDBJ whole genome shotgun (WGS) entry which is preliminary data.</text>
</comment>
<feature type="signal peptide" evidence="1">
    <location>
        <begin position="1"/>
        <end position="20"/>
    </location>
</feature>
<evidence type="ECO:0000256" key="1">
    <source>
        <dbReference type="SAM" id="SignalP"/>
    </source>
</evidence>
<dbReference type="Pfam" id="PF11954">
    <property type="entry name" value="DUF3471"/>
    <property type="match status" value="1"/>
</dbReference>
<dbReference type="InterPro" id="IPR012338">
    <property type="entry name" value="Beta-lactam/transpept-like"/>
</dbReference>
<organism evidence="4 5">
    <name type="scientific">Alteriqipengyuania abyssalis</name>
    <dbReference type="NCBI Taxonomy" id="2860200"/>
    <lineage>
        <taxon>Bacteria</taxon>
        <taxon>Pseudomonadati</taxon>
        <taxon>Pseudomonadota</taxon>
        <taxon>Alphaproteobacteria</taxon>
        <taxon>Sphingomonadales</taxon>
        <taxon>Erythrobacteraceae</taxon>
        <taxon>Alteriqipengyuania</taxon>
    </lineage>
</organism>